<accession>A0A382PV78</accession>
<organism evidence="1">
    <name type="scientific">marine metagenome</name>
    <dbReference type="NCBI Taxonomy" id="408172"/>
    <lineage>
        <taxon>unclassified sequences</taxon>
        <taxon>metagenomes</taxon>
        <taxon>ecological metagenomes</taxon>
    </lineage>
</organism>
<dbReference type="AlphaFoldDB" id="A0A382PV78"/>
<sequence>MESSMHLNYRGNVSECLEESENSLERVAGIEPALSAWKAGVIPLYDTRKLFAQ</sequence>
<name>A0A382PV78_9ZZZZ</name>
<proteinExistence type="predicted"/>
<evidence type="ECO:0000313" key="1">
    <source>
        <dbReference type="EMBL" id="SVC75962.1"/>
    </source>
</evidence>
<protein>
    <submittedName>
        <fullName evidence="1">Uncharacterized protein</fullName>
    </submittedName>
</protein>
<dbReference type="EMBL" id="UINC01109263">
    <property type="protein sequence ID" value="SVC75962.1"/>
    <property type="molecule type" value="Genomic_DNA"/>
</dbReference>
<reference evidence="1" key="1">
    <citation type="submission" date="2018-05" db="EMBL/GenBank/DDBJ databases">
        <authorList>
            <person name="Lanie J.A."/>
            <person name="Ng W.-L."/>
            <person name="Kazmierczak K.M."/>
            <person name="Andrzejewski T.M."/>
            <person name="Davidsen T.M."/>
            <person name="Wayne K.J."/>
            <person name="Tettelin H."/>
            <person name="Glass J.I."/>
            <person name="Rusch D."/>
            <person name="Podicherti R."/>
            <person name="Tsui H.-C.T."/>
            <person name="Winkler M.E."/>
        </authorList>
    </citation>
    <scope>NUCLEOTIDE SEQUENCE</scope>
</reference>
<gene>
    <name evidence="1" type="ORF">METZ01_LOCUS328816</name>
</gene>